<evidence type="ECO:0000313" key="9">
    <source>
        <dbReference type="Proteomes" id="UP000294599"/>
    </source>
</evidence>
<keyword evidence="4 7" id="KW-0812">Transmembrane</keyword>
<keyword evidence="9" id="KW-1185">Reference proteome</keyword>
<dbReference type="InterPro" id="IPR002758">
    <property type="entry name" value="Cation_antiport_E"/>
</dbReference>
<dbReference type="Proteomes" id="UP000294599">
    <property type="component" value="Unassembled WGS sequence"/>
</dbReference>
<evidence type="ECO:0000313" key="8">
    <source>
        <dbReference type="EMBL" id="TCS98812.1"/>
    </source>
</evidence>
<feature type="transmembrane region" description="Helical" evidence="7">
    <location>
        <begin position="7"/>
        <end position="25"/>
    </location>
</feature>
<comment type="subcellular location">
    <subcellularLocation>
        <location evidence="1">Cell membrane</location>
        <topology evidence="1">Multi-pass membrane protein</topology>
    </subcellularLocation>
</comment>
<dbReference type="AlphaFoldDB" id="A0A4R3LFR7"/>
<dbReference type="RefSeq" id="WP_123521268.1">
    <property type="nucleotide sequence ID" value="NZ_JBHLWF010000032.1"/>
</dbReference>
<evidence type="ECO:0000256" key="1">
    <source>
        <dbReference type="ARBA" id="ARBA00004651"/>
    </source>
</evidence>
<organism evidence="8 9">
    <name type="scientific">Pseudofulvimonas gallinarii</name>
    <dbReference type="NCBI Taxonomy" id="634155"/>
    <lineage>
        <taxon>Bacteria</taxon>
        <taxon>Pseudomonadati</taxon>
        <taxon>Pseudomonadota</taxon>
        <taxon>Gammaproteobacteria</taxon>
        <taxon>Lysobacterales</taxon>
        <taxon>Rhodanobacteraceae</taxon>
        <taxon>Pseudofulvimonas</taxon>
    </lineage>
</organism>
<gene>
    <name evidence="8" type="ORF">EDC25_1077</name>
</gene>
<evidence type="ECO:0000256" key="5">
    <source>
        <dbReference type="ARBA" id="ARBA00022989"/>
    </source>
</evidence>
<name>A0A4R3LFR7_9GAMM</name>
<dbReference type="EMBL" id="SMAF01000007">
    <property type="protein sequence ID" value="TCS98812.1"/>
    <property type="molecule type" value="Genomic_DNA"/>
</dbReference>
<comment type="similarity">
    <text evidence="2">Belongs to the CPA3 antiporters (TC 2.A.63) subunit E family.</text>
</comment>
<proteinExistence type="inferred from homology"/>
<keyword evidence="5 7" id="KW-1133">Transmembrane helix</keyword>
<dbReference type="PIRSF" id="PIRSF019239">
    <property type="entry name" value="MrpE"/>
    <property type="match status" value="1"/>
</dbReference>
<comment type="caution">
    <text evidence="8">The sequence shown here is derived from an EMBL/GenBank/DDBJ whole genome shotgun (WGS) entry which is preliminary data.</text>
</comment>
<evidence type="ECO:0000256" key="2">
    <source>
        <dbReference type="ARBA" id="ARBA00006228"/>
    </source>
</evidence>
<evidence type="ECO:0000256" key="7">
    <source>
        <dbReference type="SAM" id="Phobius"/>
    </source>
</evidence>
<evidence type="ECO:0000256" key="3">
    <source>
        <dbReference type="ARBA" id="ARBA00022475"/>
    </source>
</evidence>
<evidence type="ECO:0000256" key="4">
    <source>
        <dbReference type="ARBA" id="ARBA00022692"/>
    </source>
</evidence>
<dbReference type="PANTHER" id="PTHR34584:SF1">
    <property type="entry name" value="NA(+)_H(+) ANTIPORTER SUBUNIT E1"/>
    <property type="match status" value="1"/>
</dbReference>
<sequence length="165" mass="18506">MRTRFRSILPSIPLSLMIFVFGILLADRITAGQIVLAGILALVIPQVSRRLEREFARIKSLKPLPRLACVVLYDIVRANIHTARLVLGPERQLKPGWVWVPLDFKNIHGITALASVITLTPGTVSAELSDDRKYLLVHALDLPDPQALIDEIKTRYEAPLKEIFP</sequence>
<dbReference type="GO" id="GO:0005886">
    <property type="term" value="C:plasma membrane"/>
    <property type="evidence" value="ECO:0007669"/>
    <property type="project" value="UniProtKB-SubCell"/>
</dbReference>
<keyword evidence="6 7" id="KW-0472">Membrane</keyword>
<dbReference type="NCBIfam" id="NF006518">
    <property type="entry name" value="PRK08965.1-2"/>
    <property type="match status" value="1"/>
</dbReference>
<feature type="transmembrane region" description="Helical" evidence="7">
    <location>
        <begin position="31"/>
        <end position="48"/>
    </location>
</feature>
<dbReference type="PANTHER" id="PTHR34584">
    <property type="entry name" value="NA(+)/H(+) ANTIPORTER SUBUNIT E1"/>
    <property type="match status" value="1"/>
</dbReference>
<dbReference type="OrthoDB" id="9807187at2"/>
<dbReference type="Pfam" id="PF01899">
    <property type="entry name" value="MNHE"/>
    <property type="match status" value="1"/>
</dbReference>
<dbReference type="GO" id="GO:0008324">
    <property type="term" value="F:monoatomic cation transmembrane transporter activity"/>
    <property type="evidence" value="ECO:0007669"/>
    <property type="project" value="InterPro"/>
</dbReference>
<keyword evidence="3" id="KW-1003">Cell membrane</keyword>
<protein>
    <submittedName>
        <fullName evidence="8">Multisubunit potassium/proton antiporter PhaE subunit</fullName>
    </submittedName>
</protein>
<reference evidence="8 9" key="1">
    <citation type="submission" date="2019-03" db="EMBL/GenBank/DDBJ databases">
        <title>Genomic Encyclopedia of Type Strains, Phase IV (KMG-IV): sequencing the most valuable type-strain genomes for metagenomic binning, comparative biology and taxonomic classification.</title>
        <authorList>
            <person name="Goeker M."/>
        </authorList>
    </citation>
    <scope>NUCLEOTIDE SEQUENCE [LARGE SCALE GENOMIC DNA]</scope>
    <source>
        <strain evidence="8 9">DSM 21944</strain>
    </source>
</reference>
<evidence type="ECO:0000256" key="6">
    <source>
        <dbReference type="ARBA" id="ARBA00023136"/>
    </source>
</evidence>
<accession>A0A4R3LFR7</accession>